<comment type="caution">
    <text evidence="2">The sequence shown here is derived from an EMBL/GenBank/DDBJ whole genome shotgun (WGS) entry which is preliminary data.</text>
</comment>
<dbReference type="RefSeq" id="WP_164456229.1">
    <property type="nucleotide sequence ID" value="NZ_JAAIJQ010000129.1"/>
</dbReference>
<feature type="domain" description="Cyclic nucleotide-binding" evidence="1">
    <location>
        <begin position="7"/>
        <end position="106"/>
    </location>
</feature>
<dbReference type="SUPFAM" id="SSF51206">
    <property type="entry name" value="cAMP-binding domain-like"/>
    <property type="match status" value="1"/>
</dbReference>
<dbReference type="Gene3D" id="2.60.120.10">
    <property type="entry name" value="Jelly Rolls"/>
    <property type="match status" value="1"/>
</dbReference>
<dbReference type="Proteomes" id="UP000483379">
    <property type="component" value="Unassembled WGS sequence"/>
</dbReference>
<keyword evidence="3" id="KW-1185">Reference proteome</keyword>
<proteinExistence type="predicted"/>
<dbReference type="CDD" id="cd00038">
    <property type="entry name" value="CAP_ED"/>
    <property type="match status" value="1"/>
</dbReference>
<dbReference type="SMART" id="SM00100">
    <property type="entry name" value="cNMP"/>
    <property type="match status" value="1"/>
</dbReference>
<accession>A0A6M0K6U0</accession>
<gene>
    <name evidence="2" type="ORF">G3446_24405</name>
</gene>
<dbReference type="InterPro" id="IPR000595">
    <property type="entry name" value="cNMP-bd_dom"/>
</dbReference>
<protein>
    <submittedName>
        <fullName evidence="2">Cyclic nucleotide-binding domain-containing protein</fullName>
    </submittedName>
</protein>
<reference evidence="2 3" key="1">
    <citation type="submission" date="2020-02" db="EMBL/GenBank/DDBJ databases">
        <title>Genome sequences of Thiorhodococcus mannitoliphagus and Thiorhodococcus minor, purple sulfur photosynthetic bacteria in the gammaproteobacterial family, Chromatiaceae.</title>
        <authorList>
            <person name="Aviles F.A."/>
            <person name="Meyer T.E."/>
            <person name="Kyndt J.A."/>
        </authorList>
    </citation>
    <scope>NUCLEOTIDE SEQUENCE [LARGE SCALE GENOMIC DNA]</scope>
    <source>
        <strain evidence="2 3">DSM 11518</strain>
    </source>
</reference>
<dbReference type="InterPro" id="IPR014710">
    <property type="entry name" value="RmlC-like_jellyroll"/>
</dbReference>
<dbReference type="AlphaFoldDB" id="A0A6M0K6U0"/>
<evidence type="ECO:0000313" key="2">
    <source>
        <dbReference type="EMBL" id="NEV64964.1"/>
    </source>
</evidence>
<sequence length="182" mass="20252">MRKALFILAELEDRDLLWLVEAGRRHSLPAGATLIAAGGEVTELSILLEGQLDVILPPDKVIGELLVGDIIGEMSLIEKRPPEVSLRAAEDTRLLSLPHAVVRRRLTDDQGFAARFYRALAVMLADRLRTRVARLAGDAQGETSEKERFLRESELDEGILDNLHVAGERMRSLLRLLEEGRA</sequence>
<dbReference type="Pfam" id="PF00027">
    <property type="entry name" value="cNMP_binding"/>
    <property type="match status" value="1"/>
</dbReference>
<evidence type="ECO:0000313" key="3">
    <source>
        <dbReference type="Proteomes" id="UP000483379"/>
    </source>
</evidence>
<organism evidence="2 3">
    <name type="scientific">Thiorhodococcus minor</name>
    <dbReference type="NCBI Taxonomy" id="57489"/>
    <lineage>
        <taxon>Bacteria</taxon>
        <taxon>Pseudomonadati</taxon>
        <taxon>Pseudomonadota</taxon>
        <taxon>Gammaproteobacteria</taxon>
        <taxon>Chromatiales</taxon>
        <taxon>Chromatiaceae</taxon>
        <taxon>Thiorhodococcus</taxon>
    </lineage>
</organism>
<dbReference type="InterPro" id="IPR018490">
    <property type="entry name" value="cNMP-bd_dom_sf"/>
</dbReference>
<name>A0A6M0K6U0_9GAMM</name>
<evidence type="ECO:0000259" key="1">
    <source>
        <dbReference type="PROSITE" id="PS50042"/>
    </source>
</evidence>
<dbReference type="EMBL" id="JAAIJQ010000129">
    <property type="protein sequence ID" value="NEV64964.1"/>
    <property type="molecule type" value="Genomic_DNA"/>
</dbReference>
<dbReference type="PROSITE" id="PS50042">
    <property type="entry name" value="CNMP_BINDING_3"/>
    <property type="match status" value="1"/>
</dbReference>